<dbReference type="SUPFAM" id="SSF56300">
    <property type="entry name" value="Metallo-dependent phosphatases"/>
    <property type="match status" value="1"/>
</dbReference>
<dbReference type="InterPro" id="IPR029052">
    <property type="entry name" value="Metallo-depent_PP-like"/>
</dbReference>
<dbReference type="GO" id="GO:0005737">
    <property type="term" value="C:cytoplasm"/>
    <property type="evidence" value="ECO:0007669"/>
    <property type="project" value="TreeGrafter"/>
</dbReference>
<reference evidence="4" key="1">
    <citation type="submission" date="2017-02" db="EMBL/GenBank/DDBJ databases">
        <title>Comparative genomics and description of representatives of a novel lineage of planctomycetes thriving in anoxic sediments.</title>
        <authorList>
            <person name="Spring S."/>
            <person name="Bunk B."/>
            <person name="Sproer C."/>
            <person name="Klenk H.-P."/>
        </authorList>
    </citation>
    <scope>NUCLEOTIDE SEQUENCE [LARGE SCALE GENOMIC DNA]</scope>
    <source>
        <strain evidence="4">L21-RPul-D3</strain>
    </source>
</reference>
<sequence>MFAIISDIHSNIEALNTVLEDIENRGIKKIICLGDVLGYGPYPFECLDLIIEKTDTCIMGNHDYAVLYEPTNFNYGAELAAYWTREQLCTEKEVKLAEKRWSFLAGLPMRYSFGLEAEGQKINVDMVHASPRRPINEYVFPDDIFTSPAKVTSLFDNVKNICFIGHTHLPGVFLEDPDFYTPDELGDYYPIEPEEKAIINVGSVGQPRDRDKRASYAYVQDNKVYFVRLEYDIANISEKIYSIPMLDNFEADRLIEGR</sequence>
<proteinExistence type="inferred from homology"/>
<dbReference type="OrthoDB" id="9800565at2"/>
<dbReference type="InterPro" id="IPR011152">
    <property type="entry name" value="Pesterase_MJ0912"/>
</dbReference>
<comment type="similarity">
    <text evidence="1">Belongs to the metallophosphoesterase superfamily. YfcE family.</text>
</comment>
<dbReference type="GO" id="GO:0016791">
    <property type="term" value="F:phosphatase activity"/>
    <property type="evidence" value="ECO:0007669"/>
    <property type="project" value="TreeGrafter"/>
</dbReference>
<organism evidence="3 4">
    <name type="scientific">Sedimentisphaera cyanobacteriorum</name>
    <dbReference type="NCBI Taxonomy" id="1940790"/>
    <lineage>
        <taxon>Bacteria</taxon>
        <taxon>Pseudomonadati</taxon>
        <taxon>Planctomycetota</taxon>
        <taxon>Phycisphaerae</taxon>
        <taxon>Sedimentisphaerales</taxon>
        <taxon>Sedimentisphaeraceae</taxon>
        <taxon>Sedimentisphaera</taxon>
    </lineage>
</organism>
<dbReference type="PIRSF" id="PIRSF000883">
    <property type="entry name" value="Pesterase_MJ0912"/>
    <property type="match status" value="1"/>
</dbReference>
<keyword evidence="4" id="KW-1185">Reference proteome</keyword>
<evidence type="ECO:0000259" key="2">
    <source>
        <dbReference type="Pfam" id="PF12850"/>
    </source>
</evidence>
<feature type="domain" description="Calcineurin-like phosphoesterase" evidence="2">
    <location>
        <begin position="2"/>
        <end position="219"/>
    </location>
</feature>
<dbReference type="EMBL" id="CP019633">
    <property type="protein sequence ID" value="AQQ08613.1"/>
    <property type="molecule type" value="Genomic_DNA"/>
</dbReference>
<dbReference type="AlphaFoldDB" id="A0A1Q2HN02"/>
<dbReference type="InterPro" id="IPR024654">
    <property type="entry name" value="Calcineurin-like_PHP_lpxH"/>
</dbReference>
<dbReference type="CDD" id="cd00838">
    <property type="entry name" value="MPP_superfamily"/>
    <property type="match status" value="1"/>
</dbReference>
<dbReference type="KEGG" id="pbu:L21SP3_00400"/>
<evidence type="ECO:0000256" key="1">
    <source>
        <dbReference type="ARBA" id="ARBA00008950"/>
    </source>
</evidence>
<dbReference type="STRING" id="1940790.L21SP3_00400"/>
<protein>
    <submittedName>
        <fullName evidence="3">Phosphodiesterase</fullName>
    </submittedName>
</protein>
<dbReference type="PANTHER" id="PTHR42850:SF2">
    <property type="entry name" value="BLL5683 PROTEIN"/>
    <property type="match status" value="1"/>
</dbReference>
<evidence type="ECO:0000313" key="4">
    <source>
        <dbReference type="Proteomes" id="UP000188273"/>
    </source>
</evidence>
<dbReference type="Gene3D" id="3.60.21.10">
    <property type="match status" value="1"/>
</dbReference>
<accession>A0A1Q2HN02</accession>
<dbReference type="RefSeq" id="WP_077539093.1">
    <property type="nucleotide sequence ID" value="NZ_CP019633.1"/>
</dbReference>
<evidence type="ECO:0000313" key="3">
    <source>
        <dbReference type="EMBL" id="AQQ08613.1"/>
    </source>
</evidence>
<dbReference type="Pfam" id="PF12850">
    <property type="entry name" value="Metallophos_2"/>
    <property type="match status" value="1"/>
</dbReference>
<dbReference type="PANTHER" id="PTHR42850">
    <property type="entry name" value="METALLOPHOSPHOESTERASE"/>
    <property type="match status" value="1"/>
</dbReference>
<gene>
    <name evidence="3" type="ORF">L21SP3_00400</name>
</gene>
<dbReference type="InterPro" id="IPR050126">
    <property type="entry name" value="Ap4A_hydrolase"/>
</dbReference>
<dbReference type="Proteomes" id="UP000188273">
    <property type="component" value="Chromosome"/>
</dbReference>
<name>A0A1Q2HN02_9BACT</name>